<evidence type="ECO:0000313" key="6">
    <source>
        <dbReference type="EMBL" id="THG99187.1"/>
    </source>
</evidence>
<keyword evidence="3" id="KW-0067">ATP-binding</keyword>
<dbReference type="Proteomes" id="UP000309038">
    <property type="component" value="Unassembled WGS sequence"/>
</dbReference>
<proteinExistence type="predicted"/>
<dbReference type="SUPFAM" id="SSF52540">
    <property type="entry name" value="P-loop containing nucleoside triphosphate hydrolases"/>
    <property type="match status" value="1"/>
</dbReference>
<name>A0A4S4KN43_9APHY</name>
<dbReference type="InterPro" id="IPR001650">
    <property type="entry name" value="Helicase_C-like"/>
</dbReference>
<dbReference type="Pfam" id="PF00271">
    <property type="entry name" value="Helicase_C"/>
    <property type="match status" value="1"/>
</dbReference>
<dbReference type="Gene3D" id="3.40.50.300">
    <property type="entry name" value="P-loop containing nucleotide triphosphate hydrolases"/>
    <property type="match status" value="2"/>
</dbReference>
<feature type="region of interest" description="Disordered" evidence="4">
    <location>
        <begin position="51"/>
        <end position="73"/>
    </location>
</feature>
<keyword evidence="7" id="KW-1185">Reference proteome</keyword>
<dbReference type="Pfam" id="PF00176">
    <property type="entry name" value="SNF2-rel_dom"/>
    <property type="match status" value="1"/>
</dbReference>
<dbReference type="InterPro" id="IPR027417">
    <property type="entry name" value="P-loop_NTPase"/>
</dbReference>
<comment type="caution">
    <text evidence="6">The sequence shown here is derived from an EMBL/GenBank/DDBJ whole genome shotgun (WGS) entry which is preliminary data.</text>
</comment>
<dbReference type="PROSITE" id="PS51194">
    <property type="entry name" value="HELICASE_CTER"/>
    <property type="match status" value="1"/>
</dbReference>
<dbReference type="InterPro" id="IPR049730">
    <property type="entry name" value="SNF2/RAD54-like_C"/>
</dbReference>
<dbReference type="SMART" id="SM00490">
    <property type="entry name" value="HELICc"/>
    <property type="match status" value="1"/>
</dbReference>
<dbReference type="Gene3D" id="3.40.50.10810">
    <property type="entry name" value="Tandem AAA-ATPase domain"/>
    <property type="match status" value="1"/>
</dbReference>
<dbReference type="GO" id="GO:0016787">
    <property type="term" value="F:hydrolase activity"/>
    <property type="evidence" value="ECO:0007669"/>
    <property type="project" value="UniProtKB-KW"/>
</dbReference>
<dbReference type="InterPro" id="IPR000330">
    <property type="entry name" value="SNF2_N"/>
</dbReference>
<keyword evidence="2" id="KW-0378">Hydrolase</keyword>
<dbReference type="EMBL" id="SGPJ01000089">
    <property type="protein sequence ID" value="THG99187.1"/>
    <property type="molecule type" value="Genomic_DNA"/>
</dbReference>
<accession>A0A4S4KN43</accession>
<evidence type="ECO:0000256" key="2">
    <source>
        <dbReference type="ARBA" id="ARBA00022801"/>
    </source>
</evidence>
<organism evidence="6 7">
    <name type="scientific">Hermanssonia centrifuga</name>
    <dbReference type="NCBI Taxonomy" id="98765"/>
    <lineage>
        <taxon>Eukaryota</taxon>
        <taxon>Fungi</taxon>
        <taxon>Dikarya</taxon>
        <taxon>Basidiomycota</taxon>
        <taxon>Agaricomycotina</taxon>
        <taxon>Agaricomycetes</taxon>
        <taxon>Polyporales</taxon>
        <taxon>Meruliaceae</taxon>
        <taxon>Hermanssonia</taxon>
    </lineage>
</organism>
<keyword evidence="1" id="KW-0547">Nucleotide-binding</keyword>
<dbReference type="CDD" id="cd18793">
    <property type="entry name" value="SF2_C_SNF"/>
    <property type="match status" value="1"/>
</dbReference>
<evidence type="ECO:0000256" key="3">
    <source>
        <dbReference type="ARBA" id="ARBA00022840"/>
    </source>
</evidence>
<protein>
    <recommendedName>
        <fullName evidence="5">Helicase C-terminal domain-containing protein</fullName>
    </recommendedName>
</protein>
<dbReference type="GO" id="GO:0005524">
    <property type="term" value="F:ATP binding"/>
    <property type="evidence" value="ECO:0007669"/>
    <property type="project" value="InterPro"/>
</dbReference>
<reference evidence="6 7" key="1">
    <citation type="submission" date="2019-02" db="EMBL/GenBank/DDBJ databases">
        <title>Genome sequencing of the rare red list fungi Phlebia centrifuga.</title>
        <authorList>
            <person name="Buettner E."/>
            <person name="Kellner H."/>
        </authorList>
    </citation>
    <scope>NUCLEOTIDE SEQUENCE [LARGE SCALE GENOMIC DNA]</scope>
    <source>
        <strain evidence="6 7">DSM 108282</strain>
    </source>
</reference>
<gene>
    <name evidence="6" type="ORF">EW026_g3115</name>
</gene>
<dbReference type="InterPro" id="IPR038718">
    <property type="entry name" value="SNF2-like_sf"/>
</dbReference>
<evidence type="ECO:0000256" key="1">
    <source>
        <dbReference type="ARBA" id="ARBA00022741"/>
    </source>
</evidence>
<feature type="domain" description="Helicase C-terminal" evidence="5">
    <location>
        <begin position="64"/>
        <end position="238"/>
    </location>
</feature>
<sequence length="425" mass="48307">MLRRTKNTVSIDVPPREELTVFIPMTEAQRFWTYRLLTRLDTAELQDVFSVKHDDNEGEGSQEGADAKVKDTKTGEQNRWKKLMNLLMQLRKVCNHMLDLLEDFMELRGTLYARLDGSTARPRRTLEIKLFQQEKSPYQVFLISTKAGGLGINLTKASTVIMFDSDWNPQNDLQAIARAHRIGQTKTVKVYRLICQGSVEDQMLDRLRRKLFLSLKIMGSDNSNPDKETAAMKTNEVMDILRKGSSALSRTDNGLKLSDFVNAPIGHILQLSRERDGARAAKLNKELGNGSKEEDEERLLMDAEEEEKKLLTGVAQVQSRLFEGKVVQRTRGNKDIANEWQELQKRARQNRFIVVDGYEVLAELLGPEAATNPARAQVKKAGRKFESEDWCIYCRDGGELVICGTCPRGKRSPREPTATLLTRFS</sequence>
<evidence type="ECO:0000259" key="5">
    <source>
        <dbReference type="PROSITE" id="PS51194"/>
    </source>
</evidence>
<dbReference type="AlphaFoldDB" id="A0A4S4KN43"/>
<evidence type="ECO:0000313" key="7">
    <source>
        <dbReference type="Proteomes" id="UP000309038"/>
    </source>
</evidence>
<dbReference type="PANTHER" id="PTHR10799">
    <property type="entry name" value="SNF2/RAD54 HELICASE FAMILY"/>
    <property type="match status" value="1"/>
</dbReference>
<evidence type="ECO:0000256" key="4">
    <source>
        <dbReference type="SAM" id="MobiDB-lite"/>
    </source>
</evidence>